<proteinExistence type="predicted"/>
<accession>A0A2I0KKZ1</accession>
<gene>
    <name evidence="2" type="ORF">CRG98_010421</name>
</gene>
<keyword evidence="3" id="KW-1185">Reference proteome</keyword>
<dbReference type="AlphaFoldDB" id="A0A2I0KKZ1"/>
<evidence type="ECO:0000313" key="3">
    <source>
        <dbReference type="Proteomes" id="UP000233551"/>
    </source>
</evidence>
<feature type="region of interest" description="Disordered" evidence="1">
    <location>
        <begin position="38"/>
        <end position="67"/>
    </location>
</feature>
<sequence>MAGDRSSLTERGRQGREEPRSGVKKEWRIGWELDQLDSHPPKVLQSKDGGGEEEEAAEGWRGYEQQEQSPSTFIIFANQSTRVWDKGGGKRERAMVTLILATIALIEITGDLWYSPLPRLGSDGGNRG</sequence>
<evidence type="ECO:0000256" key="1">
    <source>
        <dbReference type="SAM" id="MobiDB-lite"/>
    </source>
</evidence>
<protein>
    <submittedName>
        <fullName evidence="2">Uncharacterized protein</fullName>
    </submittedName>
</protein>
<evidence type="ECO:0000313" key="2">
    <source>
        <dbReference type="EMBL" id="PKI69154.1"/>
    </source>
</evidence>
<reference evidence="2 3" key="1">
    <citation type="submission" date="2017-11" db="EMBL/GenBank/DDBJ databases">
        <title>De-novo sequencing of pomegranate (Punica granatum L.) genome.</title>
        <authorList>
            <person name="Akparov Z."/>
            <person name="Amiraslanov A."/>
            <person name="Hajiyeva S."/>
            <person name="Abbasov M."/>
            <person name="Kaur K."/>
            <person name="Hamwieh A."/>
            <person name="Solovyev V."/>
            <person name="Salamov A."/>
            <person name="Braich B."/>
            <person name="Kosarev P."/>
            <person name="Mahmoud A."/>
            <person name="Hajiyev E."/>
            <person name="Babayeva S."/>
            <person name="Izzatullayeva V."/>
            <person name="Mammadov A."/>
            <person name="Mammadov A."/>
            <person name="Sharifova S."/>
            <person name="Ojaghi J."/>
            <person name="Eynullazada K."/>
            <person name="Bayramov B."/>
            <person name="Abdulazimova A."/>
            <person name="Shahmuradov I."/>
        </authorList>
    </citation>
    <scope>NUCLEOTIDE SEQUENCE [LARGE SCALE GENOMIC DNA]</scope>
    <source>
        <strain evidence="3">cv. AG2017</strain>
        <tissue evidence="2">Leaf</tissue>
    </source>
</reference>
<dbReference type="Proteomes" id="UP000233551">
    <property type="component" value="Unassembled WGS sequence"/>
</dbReference>
<feature type="compositionally biased region" description="Basic and acidic residues" evidence="1">
    <location>
        <begin position="7"/>
        <end position="26"/>
    </location>
</feature>
<feature type="region of interest" description="Disordered" evidence="1">
    <location>
        <begin position="1"/>
        <end position="26"/>
    </location>
</feature>
<dbReference type="EMBL" id="PGOL01000520">
    <property type="protein sequence ID" value="PKI69154.1"/>
    <property type="molecule type" value="Genomic_DNA"/>
</dbReference>
<comment type="caution">
    <text evidence="2">The sequence shown here is derived from an EMBL/GenBank/DDBJ whole genome shotgun (WGS) entry which is preliminary data.</text>
</comment>
<name>A0A2I0KKZ1_PUNGR</name>
<organism evidence="2 3">
    <name type="scientific">Punica granatum</name>
    <name type="common">Pomegranate</name>
    <dbReference type="NCBI Taxonomy" id="22663"/>
    <lineage>
        <taxon>Eukaryota</taxon>
        <taxon>Viridiplantae</taxon>
        <taxon>Streptophyta</taxon>
        <taxon>Embryophyta</taxon>
        <taxon>Tracheophyta</taxon>
        <taxon>Spermatophyta</taxon>
        <taxon>Magnoliopsida</taxon>
        <taxon>eudicotyledons</taxon>
        <taxon>Gunneridae</taxon>
        <taxon>Pentapetalae</taxon>
        <taxon>rosids</taxon>
        <taxon>malvids</taxon>
        <taxon>Myrtales</taxon>
        <taxon>Lythraceae</taxon>
        <taxon>Punica</taxon>
    </lineage>
</organism>